<name>A0A2P7ZAD6_9PEZI</name>
<sequence>MSRLTVTAREDEGKPSMVEKTDNISTLLPNSRMLPTGRNEDITAAFNRASTALRQGQLVKDDYFTLFESVGALEIMDPKMDSGFILPEEDAALEEFDPLNHTLPEEIIWIMDQMLCFEMLWHEGAPLSQTLFTSLHLYNILSVDYLPLEHMLFKSSKGDARKHPLVSSILRAYCLSIAKCLDNAIMEITSEHFYEEEDFISATFSRLFVNRIDDDDFISLLEDALADLEKLSIDDSLREAIKVRLRARVLMVEAFRPEPMDVRSLKPDAFRSIKQLLPELDGSHATGKETKIPVFSERVQRHLASNTPPRPMLQTSWPDTMKKLNQMCDDVVAAFGVTALYPDFVPSALMRFVWSLSSRIPQPHTYSRAVMQGLLFKSSSVLSTYPHLDLLLSDIRTLVLPASSLLSPQNWETELPSSPRFQIARKLDDFLTRSLEEYLNLYRMPLQNRCRIRRTFAQSIPILDSLQALAEETDASLATICRTTLTTRDPILPGLGESGANPAEAFFPLASWVYHHKLLAIEVVLQTGFELEVYLPDEFAPQYALLSFFAQTRAEHYAYLTTVLSRRLAPISPSPSRRAPLIDLNSVQEIKKAISHLSILASQARLLAALASALSDLYALLSLLDLVPVPQRPFSTPELRHELRMRPFLAIGTPVLPSMEELEDATVRRDEDVRLETWCEEAAGKVGVARAEVGSLRSKGEEAGGKGRKESWEGMCKGYLFGVVGVGVGIAALRGLVKEVGVEKVGDIRRGEGEGEEERERLRGKVRRRVKLEVPRPEERRERWCVVPKITVVKMET</sequence>
<proteinExistence type="inferred from homology"/>
<comment type="similarity">
    <text evidence="2">Belongs to the MAK10 family.</text>
</comment>
<dbReference type="OrthoDB" id="269405at2759"/>
<keyword evidence="7" id="KW-1185">Reference proteome</keyword>
<dbReference type="InterPro" id="IPR057982">
    <property type="entry name" value="TPR_NAA35"/>
</dbReference>
<dbReference type="InterPro" id="IPR007244">
    <property type="entry name" value="Naa35_N"/>
</dbReference>
<accession>A0A2P7ZAD6</accession>
<evidence type="ECO:0000256" key="3">
    <source>
        <dbReference type="ARBA" id="ARBA00022490"/>
    </source>
</evidence>
<feature type="domain" description="NAA35-like N-terminal" evidence="4">
    <location>
        <begin position="56"/>
        <end position="218"/>
    </location>
</feature>
<dbReference type="AlphaFoldDB" id="A0A2P7ZAD6"/>
<dbReference type="STRING" id="40998.A0A2P7ZAD6"/>
<dbReference type="PANTHER" id="PTHR21373">
    <property type="entry name" value="GLUCOSE REPRESSIBLE PROTEIN MAK10"/>
    <property type="match status" value="1"/>
</dbReference>
<protein>
    <submittedName>
        <fullName evidence="6">Long chain acyl-CoA synthetase 6, peroxisomal</fullName>
    </submittedName>
</protein>
<evidence type="ECO:0000313" key="7">
    <source>
        <dbReference type="Proteomes" id="UP000243723"/>
    </source>
</evidence>
<dbReference type="InterPro" id="IPR057983">
    <property type="entry name" value="NAA35-like_N"/>
</dbReference>
<dbReference type="PANTHER" id="PTHR21373:SF0">
    <property type="entry name" value="N-ALPHA-ACETYLTRANSFERASE 35, NATC AUXILIARY SUBUNIT"/>
    <property type="match status" value="1"/>
</dbReference>
<dbReference type="Proteomes" id="UP000243723">
    <property type="component" value="Unassembled WGS sequence"/>
</dbReference>
<dbReference type="Pfam" id="PF04112">
    <property type="entry name" value="Mak10"/>
    <property type="match status" value="1"/>
</dbReference>
<evidence type="ECO:0000259" key="4">
    <source>
        <dbReference type="Pfam" id="PF04112"/>
    </source>
</evidence>
<evidence type="ECO:0000259" key="5">
    <source>
        <dbReference type="Pfam" id="PF25789"/>
    </source>
</evidence>
<evidence type="ECO:0000313" key="6">
    <source>
        <dbReference type="EMBL" id="PSK45183.1"/>
    </source>
</evidence>
<gene>
    <name evidence="6" type="ORF">B9Z65_2323</name>
</gene>
<dbReference type="Pfam" id="PF25789">
    <property type="entry name" value="TPR_NAA35"/>
    <property type="match status" value="1"/>
</dbReference>
<evidence type="ECO:0000256" key="2">
    <source>
        <dbReference type="ARBA" id="ARBA00006289"/>
    </source>
</evidence>
<feature type="domain" description="NAA35-like TPR repeats" evidence="5">
    <location>
        <begin position="348"/>
        <end position="668"/>
    </location>
</feature>
<organism evidence="6 7">
    <name type="scientific">Elsinoe australis</name>
    <dbReference type="NCBI Taxonomy" id="40998"/>
    <lineage>
        <taxon>Eukaryota</taxon>
        <taxon>Fungi</taxon>
        <taxon>Dikarya</taxon>
        <taxon>Ascomycota</taxon>
        <taxon>Pezizomycotina</taxon>
        <taxon>Dothideomycetes</taxon>
        <taxon>Dothideomycetidae</taxon>
        <taxon>Myriangiales</taxon>
        <taxon>Elsinoaceae</taxon>
        <taxon>Elsinoe</taxon>
    </lineage>
</organism>
<evidence type="ECO:0000256" key="1">
    <source>
        <dbReference type="ARBA" id="ARBA00004496"/>
    </source>
</evidence>
<dbReference type="EMBL" id="NHZQ01000251">
    <property type="protein sequence ID" value="PSK45183.1"/>
    <property type="molecule type" value="Genomic_DNA"/>
</dbReference>
<reference evidence="6 7" key="1">
    <citation type="submission" date="2017-05" db="EMBL/GenBank/DDBJ databases">
        <title>Draft genome sequence of Elsinoe australis.</title>
        <authorList>
            <person name="Cheng Q."/>
        </authorList>
    </citation>
    <scope>NUCLEOTIDE SEQUENCE [LARGE SCALE GENOMIC DNA]</scope>
    <source>
        <strain evidence="6 7">NL1</strain>
    </source>
</reference>
<comment type="subcellular location">
    <subcellularLocation>
        <location evidence="1">Cytoplasm</location>
    </subcellularLocation>
</comment>
<dbReference type="GO" id="GO:0031417">
    <property type="term" value="C:NatC complex"/>
    <property type="evidence" value="ECO:0007669"/>
    <property type="project" value="InterPro"/>
</dbReference>
<keyword evidence="3" id="KW-0963">Cytoplasm</keyword>
<comment type="caution">
    <text evidence="6">The sequence shown here is derived from an EMBL/GenBank/DDBJ whole genome shotgun (WGS) entry which is preliminary data.</text>
</comment>